<dbReference type="GO" id="GO:0003723">
    <property type="term" value="F:RNA binding"/>
    <property type="evidence" value="ECO:0007669"/>
    <property type="project" value="InterPro"/>
</dbReference>
<dbReference type="SUPFAM" id="SSF56672">
    <property type="entry name" value="DNA/RNA polymerases"/>
    <property type="match status" value="1"/>
</dbReference>
<dbReference type="InterPro" id="IPR002588">
    <property type="entry name" value="Alphavirus-like_MT_dom"/>
</dbReference>
<dbReference type="EMBL" id="BLWB01000015">
    <property type="protein sequence ID" value="GFM95132.1"/>
    <property type="molecule type" value="Genomic_RNA"/>
</dbReference>
<reference evidence="4" key="1">
    <citation type="submission" date="2020-05" db="EMBL/GenBank/DDBJ databases">
        <title>Diverged and active partitiviruses in Lichen.</title>
        <authorList>
            <person name="Urayama S."/>
            <person name="Doi N."/>
            <person name="Kondo F."/>
            <person name="Chiba Y."/>
            <person name="Takaki Y."/>
            <person name="Hirai M."/>
            <person name="Minegishi Y."/>
            <person name="Hagiwara D."/>
            <person name="Nunoura T."/>
        </authorList>
    </citation>
    <scope>NUCLEOTIDE SEQUENCE</scope>
</reference>
<feature type="domain" description="Alphavirus-like MT" evidence="3">
    <location>
        <begin position="203"/>
        <end position="372"/>
    </location>
</feature>
<dbReference type="InterPro" id="IPR007094">
    <property type="entry name" value="RNA-dir_pol_PSvirus"/>
</dbReference>
<dbReference type="InterPro" id="IPR043181">
    <property type="entry name" value="TYMV_endopept_dom"/>
</dbReference>
<dbReference type="SUPFAM" id="SSF52540">
    <property type="entry name" value="P-loop containing nucleoside triphosphate hydrolases"/>
    <property type="match status" value="1"/>
</dbReference>
<dbReference type="GO" id="GO:0008174">
    <property type="term" value="F:mRNA methyltransferase activity"/>
    <property type="evidence" value="ECO:0007669"/>
    <property type="project" value="InterPro"/>
</dbReference>
<dbReference type="Pfam" id="PF01443">
    <property type="entry name" value="Viral_helicase1"/>
    <property type="match status" value="1"/>
</dbReference>
<accession>A0A6L2ZK45</accession>
<organism evidence="4">
    <name type="scientific">viral metagenome</name>
    <dbReference type="NCBI Taxonomy" id="1070528"/>
    <lineage>
        <taxon>unclassified sequences</taxon>
        <taxon>metagenomes</taxon>
        <taxon>organismal metagenomes</taxon>
    </lineage>
</organism>
<comment type="caution">
    <text evidence="4">The sequence shown here is derived from an EMBL/GenBank/DDBJ whole genome shotgun (WGS) entry which is preliminary data.</text>
</comment>
<evidence type="ECO:0000259" key="3">
    <source>
        <dbReference type="PROSITE" id="PS51743"/>
    </source>
</evidence>
<dbReference type="InterPro" id="IPR043502">
    <property type="entry name" value="DNA/RNA_pol_sf"/>
</dbReference>
<dbReference type="PROSITE" id="PS51743">
    <property type="entry name" value="ALPHAVIRUS_MT"/>
    <property type="match status" value="1"/>
</dbReference>
<dbReference type="GO" id="GO:0016556">
    <property type="term" value="P:mRNA modification"/>
    <property type="evidence" value="ECO:0007669"/>
    <property type="project" value="InterPro"/>
</dbReference>
<evidence type="ECO:0000313" key="4">
    <source>
        <dbReference type="EMBL" id="GFM95132.1"/>
    </source>
</evidence>
<name>A0A6L2ZK45_9ZZZZ</name>
<feature type="region of interest" description="Disordered" evidence="1">
    <location>
        <begin position="762"/>
        <end position="811"/>
    </location>
</feature>
<dbReference type="InterPro" id="IPR027417">
    <property type="entry name" value="P-loop_NTPase"/>
</dbReference>
<evidence type="ECO:0000256" key="1">
    <source>
        <dbReference type="SAM" id="MobiDB-lite"/>
    </source>
</evidence>
<dbReference type="InterPro" id="IPR027351">
    <property type="entry name" value="(+)RNA_virus_helicase_core_dom"/>
</dbReference>
<feature type="domain" description="RdRp catalytic" evidence="2">
    <location>
        <begin position="1884"/>
        <end position="1996"/>
    </location>
</feature>
<dbReference type="Pfam" id="PF01660">
    <property type="entry name" value="Vmethyltransf"/>
    <property type="match status" value="1"/>
</dbReference>
<dbReference type="GO" id="GO:0006351">
    <property type="term" value="P:DNA-templated transcription"/>
    <property type="evidence" value="ECO:0007669"/>
    <property type="project" value="InterPro"/>
</dbReference>
<dbReference type="GO" id="GO:0005524">
    <property type="term" value="F:ATP binding"/>
    <property type="evidence" value="ECO:0007669"/>
    <property type="project" value="InterPro"/>
</dbReference>
<dbReference type="InterPro" id="IPR001788">
    <property type="entry name" value="RNA-dep_RNA_pol_alsuvir"/>
</dbReference>
<protein>
    <submittedName>
        <fullName evidence="4">Replicase</fullName>
    </submittedName>
</protein>
<dbReference type="PROSITE" id="PS50507">
    <property type="entry name" value="RDRP_SSRNA_POS"/>
    <property type="match status" value="1"/>
</dbReference>
<dbReference type="Pfam" id="PF00978">
    <property type="entry name" value="RdRP_2"/>
    <property type="match status" value="1"/>
</dbReference>
<dbReference type="GO" id="GO:0006396">
    <property type="term" value="P:RNA processing"/>
    <property type="evidence" value="ECO:0007669"/>
    <property type="project" value="InterPro"/>
</dbReference>
<gene>
    <name evidence="4" type="ORF">MMARV_C015P1</name>
</gene>
<dbReference type="GO" id="GO:0039694">
    <property type="term" value="P:viral RNA genome replication"/>
    <property type="evidence" value="ECO:0007669"/>
    <property type="project" value="InterPro"/>
</dbReference>
<proteinExistence type="predicted"/>
<dbReference type="GO" id="GO:0003968">
    <property type="term" value="F:RNA-directed RNA polymerase activity"/>
    <property type="evidence" value="ECO:0007669"/>
    <property type="project" value="InterPro"/>
</dbReference>
<feature type="compositionally biased region" description="Low complexity" evidence="1">
    <location>
        <begin position="798"/>
        <end position="809"/>
    </location>
</feature>
<evidence type="ECO:0000259" key="2">
    <source>
        <dbReference type="PROSITE" id="PS50507"/>
    </source>
</evidence>
<sequence>MLTATAMVGLSAAWNFPLLPPPVAYVTVNPVRSPSALRKLRSGKTVTGLGDGYCYLYTVPRDLRLMAVRDLGCFPRTSDVREWVGDRMVGTHLGHFNLSLMQSTRHSHVYHLALSQNERKVGNRYTPKALRFISNPTAFSRLGSSNALQKIEASVTVPEHLFNLQTDQVVAVRSLREKMSCYSKYQLSSAASAYLALRGIPIDPLAPGNHSHPTSKTLEHYLLEIVLPPILDNHEFTATSMKRHKFDALKRKVKQAPDDRSTLVNYNFDAKDPMRYGTETPLPPVQPIDTEYAFWMDSIHHMNPAEVLDVFRRSPNLNVWVATVIIPPELLWGVRNATTPAYSYNVEGEVMHYAPDGVISESYTQPTSSTWLLETGSMVDAGLALSITTLWNVGPIHLISITRGLPISDRTTHISIPGSVRAPISFLASHTGTNPFVCQQTYEATLSFAQTAINPTPRTIAAKVKTYTSDTKSLYTTPLSRQLILDMVLTAQGGGRSNPHGVLAVNHGYQLLTRRGPILWLRNLLRAGSLYAAMQDGNQQLGNWNTSKRTHFRRIQLNGSHKLSPQYLGMRRAASMAEARATAYSCLYPPTKQAMPDLSEEELQGLGELHTISPYVSPVIIAYATARIAHVVDKRALAQRILRNSFRTLKFFYRLPGPERAVLTPVAVLAASFAAVSTYAIFRAAARLIDGAVQHQIQHLTGHLVRRSRWFRKLDFTVHKLFAPPEGAYLYRPFGSSVEGDENLAKDGDEIHFWTEERDFPETHYDAPASDSESEKPTPGPSPKDDEPVQPPEDGGDPQETPAPTQPQESMRPTVQLLKEIASNPEGRFVSGELLEPRPYGVFYRAEGTGYRYFLHRNLPKSPPLDLVKDIHKTPHFRVRFEGLRCAGADKLNDLSRPGITIIESQDNPQLPRILQPFTVGEQRLAAWDEDTLNEHRRYVEHAKRPCTQQPQQSLETSFTSIVHRIVASDPEPIEMDCRKRGNEITGLDLSRVGDITLLCLAERGSEIQEDGSWNGGGMPSVLLDEFGYVGLDYFLPPTPYGVIEVKNATQTLPDVNYAVERNANSTYLVWDQKAGLFGLGREPPPPQDRARTCLLDAYSVGSGRTFEDVWSHAVPALGLRASEYSRRPFPLGLHTLKEIAYSYHERVRVTHDEGEIIIGKHSDPVKFELRHHNHHWAINRVQKRARRASPKLTDLLIEQCRSHTGNYRINLKRAKHAYLGLTTGEYGSFLKGNTEFQRKVGSLLDAPPPTHRRNIRATGTYGDPGSGKTYPLAELCKVFYQEGQAFDEVGWVTYTDKLREYLANDFNLPDGKGYVVRTWEVALTQPLPETVILDDCGLLPPYLDLLLLLNPRVKTIIATGDPCQNTTRVDTAVPKSSYARETVEIMAPYVTDYLRDSWRLAEGVSGSLGVQGSTENEGRIRRAYQTECPTIVSTRGTKATLNELGCDTMTSVNAQGSTIKGNYNYLIDRYTMLASDRCVYTALTRGKRNINVYFPGSKLEKLTQPASRILRGLISYLKDDDDQELHAAVRAHKLHYTPAQLLDPLRLPGVTPPPLHELLDKARAIAQLHGGDNGEYYNEQIAQSCRAVAAKGSFLEKREETLWQLGKRNFNEHVVEPLIEKITDLNLHYGHLRQPDIDGWKVEEPMSQLRSDHMPKTLLSEMPYPTSQLFSSPETCSELAELLYPEAQIENREVSFAGKHTEQVDTRDRATAIFLQHRRNDRATCNWTFQERFIPTARPSLTYLGGGIALYEAFKRTYAFKPPPFNESVYDAMVAEDFAKLAEKGPKQLEKISYRNSADCEPYTSETFLKGQHVTKLGTEYRKAKKGQMVTGFPTQTNARFGAMTRYLFAAVRSALPEEILLLNGVTLQEQEDWFKQHWNFDKPCYEDDYTAFDGTQNEDFLVFQVMLMSECITLDQLIDEYIEHMTEVKVHGKRSRPFIASGYKFTWLINTLDNMAYQSVKHRLTPHTPEERVARAFSGDDSIHNELVSIRECFMEGTHQYRLVSTGAHSEYPRFCGTLNLPTGTFANPELMVLRIIYRLRKGSLSTAVLGYAEHVSRLHAVLETTQPFLTERQLMCHTISFRILRRQLLINGFAFAASYFVAGLRSCFNMNYSDEPVVHYQTIDETRVSNHSNQRRT</sequence>
<dbReference type="Gene3D" id="3.90.70.100">
    <property type="match status" value="1"/>
</dbReference>
<dbReference type="PROSITE" id="PS51738">
    <property type="entry name" value="PEPTIDASE_C21"/>
    <property type="match status" value="1"/>
</dbReference>